<reference evidence="2 3" key="1">
    <citation type="submission" date="2024-02" db="EMBL/GenBank/DDBJ databases">
        <authorList>
            <person name="Chen Y."/>
            <person name="Shah S."/>
            <person name="Dougan E. K."/>
            <person name="Thang M."/>
            <person name="Chan C."/>
        </authorList>
    </citation>
    <scope>NUCLEOTIDE SEQUENCE [LARGE SCALE GENOMIC DNA]</scope>
</reference>
<evidence type="ECO:0000256" key="1">
    <source>
        <dbReference type="SAM" id="MobiDB-lite"/>
    </source>
</evidence>
<feature type="compositionally biased region" description="Low complexity" evidence="1">
    <location>
        <begin position="15"/>
        <end position="44"/>
    </location>
</feature>
<dbReference type="Proteomes" id="UP001642464">
    <property type="component" value="Unassembled WGS sequence"/>
</dbReference>
<comment type="caution">
    <text evidence="2">The sequence shown here is derived from an EMBL/GenBank/DDBJ whole genome shotgun (WGS) entry which is preliminary data.</text>
</comment>
<gene>
    <name evidence="2" type="ORF">SCF082_LOCUS22917</name>
</gene>
<feature type="region of interest" description="Disordered" evidence="1">
    <location>
        <begin position="106"/>
        <end position="137"/>
    </location>
</feature>
<organism evidence="2 3">
    <name type="scientific">Durusdinium trenchii</name>
    <dbReference type="NCBI Taxonomy" id="1381693"/>
    <lineage>
        <taxon>Eukaryota</taxon>
        <taxon>Sar</taxon>
        <taxon>Alveolata</taxon>
        <taxon>Dinophyceae</taxon>
        <taxon>Suessiales</taxon>
        <taxon>Symbiodiniaceae</taxon>
        <taxon>Durusdinium</taxon>
    </lineage>
</organism>
<name>A0ABP0LIY9_9DINO</name>
<keyword evidence="3" id="KW-1185">Reference proteome</keyword>
<feature type="compositionally biased region" description="Basic and acidic residues" evidence="1">
    <location>
        <begin position="52"/>
        <end position="61"/>
    </location>
</feature>
<feature type="compositionally biased region" description="Polar residues" evidence="1">
    <location>
        <begin position="106"/>
        <end position="120"/>
    </location>
</feature>
<evidence type="ECO:0000313" key="2">
    <source>
        <dbReference type="EMBL" id="CAK9039151.1"/>
    </source>
</evidence>
<sequence>MGSGASKKASKEAARGAAPRSTKGSTSSRSSASSARSSTGTVRSLQRKKSNKEKAGTRTEKPAAAPVVPVVPSEPEKLGTRASLPLEMIQEELDLEDPYFEQEVFTNSQPDFPSTPSTSVVPLEAAGHPFCPDHDTP</sequence>
<proteinExistence type="predicted"/>
<feature type="compositionally biased region" description="Low complexity" evidence="1">
    <location>
        <begin position="62"/>
        <end position="71"/>
    </location>
</feature>
<feature type="region of interest" description="Disordered" evidence="1">
    <location>
        <begin position="1"/>
        <end position="79"/>
    </location>
</feature>
<protein>
    <submittedName>
        <fullName evidence="2">Uncharacterized protein</fullName>
    </submittedName>
</protein>
<accession>A0ABP0LIY9</accession>
<dbReference type="EMBL" id="CAXAMM010016580">
    <property type="protein sequence ID" value="CAK9039151.1"/>
    <property type="molecule type" value="Genomic_DNA"/>
</dbReference>
<evidence type="ECO:0000313" key="3">
    <source>
        <dbReference type="Proteomes" id="UP001642464"/>
    </source>
</evidence>